<dbReference type="InterPro" id="IPR052093">
    <property type="entry name" value="HR_Repair_Mediator"/>
</dbReference>
<dbReference type="GO" id="GO:0007131">
    <property type="term" value="P:reciprocal meiotic recombination"/>
    <property type="evidence" value="ECO:0007669"/>
    <property type="project" value="TreeGrafter"/>
</dbReference>
<dbReference type="GO" id="GO:0008821">
    <property type="term" value="F:crossover junction DNA endonuclease activity"/>
    <property type="evidence" value="ECO:0007669"/>
    <property type="project" value="TreeGrafter"/>
</dbReference>
<evidence type="ECO:0000256" key="7">
    <source>
        <dbReference type="ARBA" id="ARBA00040674"/>
    </source>
</evidence>
<dbReference type="Pfam" id="PF08423">
    <property type="entry name" value="Rad51"/>
    <property type="match status" value="1"/>
</dbReference>
<dbReference type="PANTHER" id="PTHR46239:SF1">
    <property type="entry name" value="DNA REPAIR PROTEIN RAD51 HOMOLOG 3"/>
    <property type="match status" value="1"/>
</dbReference>
<evidence type="ECO:0000256" key="2">
    <source>
        <dbReference type="ARBA" id="ARBA00022741"/>
    </source>
</evidence>
<dbReference type="AlphaFoldDB" id="A0A2I4AJ17"/>
<dbReference type="GO" id="GO:0000707">
    <property type="term" value="P:meiotic DNA recombinase assembly"/>
    <property type="evidence" value="ECO:0007669"/>
    <property type="project" value="TreeGrafter"/>
</dbReference>
<dbReference type="Gene3D" id="3.40.50.300">
    <property type="entry name" value="P-loop containing nucleotide triphosphate hydrolases"/>
    <property type="match status" value="1"/>
</dbReference>
<sequence>MRRPIFSLNLGTSTKVKLGRAGFQFTSDLQHLSPEQLSQEAGVSQQEALQVLQAVRTGAGGAASLSALELLHKEESCRSIITFCSQLDDALEGGLPVGKTTEICGVPGSGKTQLCLQLAVDVQLPQCFGGVGGQVVFVDTEGSLVLQRLVELSLAAVRHCSMLAEDEEQRAALTTFTVEDILSNIFLVRCHDYMELLAELHLLPTFLQDRTKVRLLIIDSVTFPFLQMFDDLSLRTRLLQGLAQQLITIATNHNIAVVITNHMTTRLKGAQSQLVPALGDSWGHAPTTRLLLQWEGSQRLASILKSPGHTETTVQYQVTCEGFRDADQSQQLQTLIDQSASCSTNSSV</sequence>
<dbReference type="GO" id="GO:0000400">
    <property type="term" value="F:four-way junction DNA binding"/>
    <property type="evidence" value="ECO:0007669"/>
    <property type="project" value="TreeGrafter"/>
</dbReference>
<name>A0A2I4AJ17_AUSLI</name>
<keyword evidence="6" id="KW-0539">Nucleus</keyword>
<accession>A0A2I4AJ17</accession>
<dbReference type="STRING" id="52670.A0A2I4AJ17"/>
<dbReference type="GO" id="GO:0033063">
    <property type="term" value="C:Rad51B-Rad51C-Rad51D-XRCC2 complex"/>
    <property type="evidence" value="ECO:0007669"/>
    <property type="project" value="TreeGrafter"/>
</dbReference>
<dbReference type="SUPFAM" id="SSF52540">
    <property type="entry name" value="P-loop containing nucleoside triphosphate hydrolases"/>
    <property type="match status" value="1"/>
</dbReference>
<evidence type="ECO:0000256" key="1">
    <source>
        <dbReference type="ARBA" id="ARBA00004123"/>
    </source>
</evidence>
<keyword evidence="2" id="KW-0547">Nucleotide-binding</keyword>
<dbReference type="CDD" id="cd19492">
    <property type="entry name" value="Rad51C"/>
    <property type="match status" value="1"/>
</dbReference>
<dbReference type="InterPro" id="IPR003593">
    <property type="entry name" value="AAA+_ATPase"/>
</dbReference>
<proteinExistence type="predicted"/>
<keyword evidence="5" id="KW-0234">DNA repair</keyword>
<dbReference type="CTD" id="5889"/>
<dbReference type="SMART" id="SM00382">
    <property type="entry name" value="AAA"/>
    <property type="match status" value="1"/>
</dbReference>
<evidence type="ECO:0000256" key="5">
    <source>
        <dbReference type="ARBA" id="ARBA00023204"/>
    </source>
</evidence>
<dbReference type="KEGG" id="alim:106511258"/>
<dbReference type="GO" id="GO:0033065">
    <property type="term" value="C:Rad51C-XRCC3 complex"/>
    <property type="evidence" value="ECO:0007669"/>
    <property type="project" value="TreeGrafter"/>
</dbReference>
<gene>
    <name evidence="10" type="primary">rad51c</name>
</gene>
<keyword evidence="9" id="KW-1185">Reference proteome</keyword>
<evidence type="ECO:0000313" key="10">
    <source>
        <dbReference type="RefSeq" id="XP_013855461.1"/>
    </source>
</evidence>
<evidence type="ECO:0000256" key="4">
    <source>
        <dbReference type="ARBA" id="ARBA00022840"/>
    </source>
</evidence>
<reference evidence="10" key="1">
    <citation type="submission" date="2025-08" db="UniProtKB">
        <authorList>
            <consortium name="RefSeq"/>
        </authorList>
    </citation>
    <scope>IDENTIFICATION</scope>
</reference>
<dbReference type="PROSITE" id="PS50162">
    <property type="entry name" value="RECA_2"/>
    <property type="match status" value="1"/>
</dbReference>
<dbReference type="InterPro" id="IPR013632">
    <property type="entry name" value="Rad51_C"/>
</dbReference>
<dbReference type="RefSeq" id="XP_013855461.1">
    <property type="nucleotide sequence ID" value="XM_014000007.1"/>
</dbReference>
<organism evidence="9 10">
    <name type="scientific">Austrofundulus limnaeus</name>
    <name type="common">Annual killifish</name>
    <dbReference type="NCBI Taxonomy" id="52670"/>
    <lineage>
        <taxon>Eukaryota</taxon>
        <taxon>Metazoa</taxon>
        <taxon>Chordata</taxon>
        <taxon>Craniata</taxon>
        <taxon>Vertebrata</taxon>
        <taxon>Euteleostomi</taxon>
        <taxon>Actinopterygii</taxon>
        <taxon>Neopterygii</taxon>
        <taxon>Teleostei</taxon>
        <taxon>Neoteleostei</taxon>
        <taxon>Acanthomorphata</taxon>
        <taxon>Ovalentaria</taxon>
        <taxon>Atherinomorphae</taxon>
        <taxon>Cyprinodontiformes</taxon>
        <taxon>Rivulidae</taxon>
        <taxon>Austrofundulus</taxon>
    </lineage>
</organism>
<evidence type="ECO:0000259" key="8">
    <source>
        <dbReference type="PROSITE" id="PS50162"/>
    </source>
</evidence>
<dbReference type="InterPro" id="IPR027417">
    <property type="entry name" value="P-loop_NTPase"/>
</dbReference>
<evidence type="ECO:0000256" key="6">
    <source>
        <dbReference type="ARBA" id="ARBA00023242"/>
    </source>
</evidence>
<dbReference type="OrthoDB" id="5957327at2759"/>
<dbReference type="GO" id="GO:0005524">
    <property type="term" value="F:ATP binding"/>
    <property type="evidence" value="ECO:0007669"/>
    <property type="project" value="UniProtKB-KW"/>
</dbReference>
<dbReference type="PIRSF" id="PIRSF005856">
    <property type="entry name" value="Rad51"/>
    <property type="match status" value="1"/>
</dbReference>
<evidence type="ECO:0000256" key="3">
    <source>
        <dbReference type="ARBA" id="ARBA00022763"/>
    </source>
</evidence>
<evidence type="ECO:0000313" key="9">
    <source>
        <dbReference type="Proteomes" id="UP000192220"/>
    </source>
</evidence>
<dbReference type="Proteomes" id="UP000192220">
    <property type="component" value="Unplaced"/>
</dbReference>
<dbReference type="InParanoid" id="A0A2I4AJ17"/>
<dbReference type="GO" id="GO:0140664">
    <property type="term" value="F:ATP-dependent DNA damage sensor activity"/>
    <property type="evidence" value="ECO:0007669"/>
    <property type="project" value="InterPro"/>
</dbReference>
<feature type="domain" description="RecA family profile 1" evidence="8">
    <location>
        <begin position="76"/>
        <end position="263"/>
    </location>
</feature>
<dbReference type="InterPro" id="IPR016467">
    <property type="entry name" value="DNA_recomb/repair_RecA-like"/>
</dbReference>
<comment type="subcellular location">
    <subcellularLocation>
        <location evidence="1">Nucleus</location>
    </subcellularLocation>
</comment>
<dbReference type="PANTHER" id="PTHR46239">
    <property type="entry name" value="DNA REPAIR PROTEIN RAD51 HOMOLOG 3 RAD51C"/>
    <property type="match status" value="1"/>
</dbReference>
<keyword evidence="3" id="KW-0227">DNA damage</keyword>
<keyword evidence="4" id="KW-0067">ATP-binding</keyword>
<protein>
    <recommendedName>
        <fullName evidence="7">DNA repair protein RAD51 homolog 3</fullName>
    </recommendedName>
</protein>
<dbReference type="GeneID" id="106511258"/>
<dbReference type="InterPro" id="IPR020588">
    <property type="entry name" value="RecA_ATP-bd"/>
</dbReference>
<dbReference type="GO" id="GO:0005657">
    <property type="term" value="C:replication fork"/>
    <property type="evidence" value="ECO:0007669"/>
    <property type="project" value="TreeGrafter"/>
</dbReference>